<evidence type="ECO:0000313" key="2">
    <source>
        <dbReference type="Proteomes" id="UP000092627"/>
    </source>
</evidence>
<name>A0A1A8T8Z8_9GAMM</name>
<dbReference type="RefSeq" id="WP_067206618.1">
    <property type="nucleotide sequence ID" value="NZ_FLOC01000005.1"/>
</dbReference>
<dbReference type="OrthoDB" id="501284at2"/>
<evidence type="ECO:0000313" key="1">
    <source>
        <dbReference type="EMBL" id="SBS28406.1"/>
    </source>
</evidence>
<organism evidence="1 2">
    <name type="scientific">Marinomonas aquimarina</name>
    <dbReference type="NCBI Taxonomy" id="295068"/>
    <lineage>
        <taxon>Bacteria</taxon>
        <taxon>Pseudomonadati</taxon>
        <taxon>Pseudomonadota</taxon>
        <taxon>Gammaproteobacteria</taxon>
        <taxon>Oceanospirillales</taxon>
        <taxon>Oceanospirillaceae</taxon>
        <taxon>Marinomonas</taxon>
    </lineage>
</organism>
<dbReference type="Proteomes" id="UP000092627">
    <property type="component" value="Unassembled WGS sequence"/>
</dbReference>
<keyword evidence="2" id="KW-1185">Reference proteome</keyword>
<protein>
    <submittedName>
        <fullName evidence="1">Transposon Tn7 transposition protein TnsB</fullName>
    </submittedName>
</protein>
<dbReference type="EMBL" id="FLOC01000005">
    <property type="protein sequence ID" value="SBS28406.1"/>
    <property type="molecule type" value="Genomic_DNA"/>
</dbReference>
<dbReference type="InterPro" id="IPR036397">
    <property type="entry name" value="RNaseH_sf"/>
</dbReference>
<dbReference type="STRING" id="295068.MAQ5080_01085"/>
<gene>
    <name evidence="1" type="primary">tnsB</name>
    <name evidence="1" type="ORF">MAQ5080_01085</name>
</gene>
<dbReference type="AlphaFoldDB" id="A0A1A8T8Z8"/>
<dbReference type="GO" id="GO:0003676">
    <property type="term" value="F:nucleic acid binding"/>
    <property type="evidence" value="ECO:0007669"/>
    <property type="project" value="InterPro"/>
</dbReference>
<dbReference type="Gene3D" id="3.30.420.10">
    <property type="entry name" value="Ribonuclease H-like superfamily/Ribonuclease H"/>
    <property type="match status" value="1"/>
</dbReference>
<proteinExistence type="predicted"/>
<reference evidence="1 2" key="1">
    <citation type="submission" date="2016-06" db="EMBL/GenBank/DDBJ databases">
        <authorList>
            <person name="Kjaerup R.B."/>
            <person name="Dalgaard T.S."/>
            <person name="Juul-Madsen H.R."/>
        </authorList>
    </citation>
    <scope>NUCLEOTIDE SEQUENCE [LARGE SCALE GENOMIC DNA]</scope>
    <source>
        <strain evidence="1 2">CECT 5080</strain>
    </source>
</reference>
<dbReference type="SUPFAM" id="SSF53098">
    <property type="entry name" value="Ribonuclease H-like"/>
    <property type="match status" value="1"/>
</dbReference>
<accession>A0A1A8T8Z8</accession>
<sequence length="733" mass="85159">MTDLIDENTYPASQLEENSTFLSLNVNVGIVKTDTELSVEHGEIETANTYLVVRIDIARDKVWLINHEKPPTFPFSTSYKDLLNAIDDNTLELIEVHQDLRAYMALDDLSEKGRKKALERYEVIKPLLDNYDDLFMNHRTGDLILKTIKESNRSAQFVYDVLNAYFYYGQRIAALALPIGKSIHAESKAKNKTPKKLGRPNIYGDEGKALVEYDLKAMDYAYRRYNVKNGPTMEQAHEKMLINFYRLKKVKLSKQEQLIAGRKYKYEFRLPTEYPSINQLRRHFDKKGDGLIPVRDRNRSNDIDRKKDRAGRTGNAHVECNAFGQVFEIDETPLDEELVSIWDVTRTRKIGKATLYFVVDRFTKYIVAVYITTENPSFNTIRQAILLAATDKTEFLESLGFNSGEISWQYYGVPSVIFVDNAEFKNKVSEGAVFDLQTTIKFARPGRGDDKPNVEKMFDSFSKVFRGISKAHQTKSISDISAQLARKHACLTIRELYIIAVIFINYRNNTHLVKDFPKDQSMLLDNVEAVPAKLCEWSEIYRPGYVVEYPKHELYRKLMPKGEVSVHREGIHLLQKGLRYNCDYMLASGYQDQKLNRNKAYRFPCRYSESLVDFIYIDTPDGLQIAELDSRDRRFLGMSFYEVRLLKIQEKKEARTHEHNERGYRAYLTNTLESFINRANSMKQDSPMPDISTIKENRYFESMVNRFSDVHLYLQAINDSIDNEDEDIEDDED</sequence>
<dbReference type="InterPro" id="IPR012337">
    <property type="entry name" value="RNaseH-like_sf"/>
</dbReference>